<comment type="caution">
    <text evidence="1">The sequence shown here is derived from an EMBL/GenBank/DDBJ whole genome shotgun (WGS) entry which is preliminary data.</text>
</comment>
<organism evidence="1 2">
    <name type="scientific">Aphanomyces euteiches</name>
    <dbReference type="NCBI Taxonomy" id="100861"/>
    <lineage>
        <taxon>Eukaryota</taxon>
        <taxon>Sar</taxon>
        <taxon>Stramenopiles</taxon>
        <taxon>Oomycota</taxon>
        <taxon>Saprolegniomycetes</taxon>
        <taxon>Saprolegniales</taxon>
        <taxon>Verrucalvaceae</taxon>
        <taxon>Aphanomyces</taxon>
    </lineage>
</organism>
<dbReference type="AlphaFoldDB" id="A0A6G0WGI3"/>
<gene>
    <name evidence="1" type="ORF">Ae201684_015465</name>
</gene>
<evidence type="ECO:0000313" key="1">
    <source>
        <dbReference type="EMBL" id="KAF0726247.1"/>
    </source>
</evidence>
<name>A0A6G0WGI3_9STRA</name>
<evidence type="ECO:0000313" key="2">
    <source>
        <dbReference type="Proteomes" id="UP000481153"/>
    </source>
</evidence>
<reference evidence="1 2" key="1">
    <citation type="submission" date="2019-07" db="EMBL/GenBank/DDBJ databases">
        <title>Genomics analysis of Aphanomyces spp. identifies a new class of oomycete effector associated with host adaptation.</title>
        <authorList>
            <person name="Gaulin E."/>
        </authorList>
    </citation>
    <scope>NUCLEOTIDE SEQUENCE [LARGE SCALE GENOMIC DNA]</scope>
    <source>
        <strain evidence="1 2">ATCC 201684</strain>
    </source>
</reference>
<dbReference type="Proteomes" id="UP000481153">
    <property type="component" value="Unassembled WGS sequence"/>
</dbReference>
<dbReference type="VEuPathDB" id="FungiDB:AeMF1_017862"/>
<keyword evidence="2" id="KW-1185">Reference proteome</keyword>
<sequence length="283" mass="32406">MARDHSGKRLPPHIFEAASWEAMRAKMFDHCLSHMEKKATYVGEPRQWSVSEDEPSLNDFETFISIKMGRNPFKPTSNALAQKYLQDHLSRTFTVIVFKWGNHLNNAADLQQFQEQCIQVPLRDRAGAAAEAMHQLTVSKLKETWSHIFRAYEATWRLWAYAILKKPLQQHDGLIQQPPPSHMLHLFERVGQGGDERLEQLQQNLYLSGDVVQSCLNELVILKEAVCDVSRRLDNAIKTMDTKKRMIAGVLADIQPSTQAYDPLLQSAIHLIPNTVDIDHIEE</sequence>
<dbReference type="EMBL" id="VJMJ01000220">
    <property type="protein sequence ID" value="KAF0726247.1"/>
    <property type="molecule type" value="Genomic_DNA"/>
</dbReference>
<accession>A0A6G0WGI3</accession>
<proteinExistence type="predicted"/>
<protein>
    <submittedName>
        <fullName evidence="1">Uncharacterized protein</fullName>
    </submittedName>
</protein>